<proteinExistence type="predicted"/>
<dbReference type="CDD" id="cd00590">
    <property type="entry name" value="RRM_SF"/>
    <property type="match status" value="1"/>
</dbReference>
<evidence type="ECO:0000259" key="4">
    <source>
        <dbReference type="PROSITE" id="PS50102"/>
    </source>
</evidence>
<dbReference type="GO" id="GO:1990904">
    <property type="term" value="C:ribonucleoprotein complex"/>
    <property type="evidence" value="ECO:0007669"/>
    <property type="project" value="TreeGrafter"/>
</dbReference>
<dbReference type="SMART" id="SM00360">
    <property type="entry name" value="RRM"/>
    <property type="match status" value="2"/>
</dbReference>
<reference evidence="5 6" key="1">
    <citation type="submission" date="2015-04" db="EMBL/GenBank/DDBJ databases">
        <authorList>
            <person name="Syromyatnikov M.Y."/>
            <person name="Popov V.N."/>
        </authorList>
    </citation>
    <scope>NUCLEOTIDE SEQUENCE [LARGE SCALE GENOMIC DNA]</scope>
    <source>
        <strain evidence="5">WF-38-12</strain>
    </source>
</reference>
<evidence type="ECO:0000256" key="2">
    <source>
        <dbReference type="PROSITE-ProRule" id="PRU00176"/>
    </source>
</evidence>
<feature type="compositionally biased region" description="Basic and acidic residues" evidence="3">
    <location>
        <begin position="447"/>
        <end position="458"/>
    </location>
</feature>
<feature type="compositionally biased region" description="Low complexity" evidence="3">
    <location>
        <begin position="391"/>
        <end position="446"/>
    </location>
</feature>
<evidence type="ECO:0000256" key="1">
    <source>
        <dbReference type="ARBA" id="ARBA00022884"/>
    </source>
</evidence>
<dbReference type="InterPro" id="IPR012677">
    <property type="entry name" value="Nucleotide-bd_a/b_plait_sf"/>
</dbReference>
<dbReference type="EMBL" id="CVMT01000002">
    <property type="protein sequence ID" value="CRG86440.1"/>
    <property type="molecule type" value="Genomic_DNA"/>
</dbReference>
<name>A0A0U1LV41_TALIS</name>
<dbReference type="InterPro" id="IPR050374">
    <property type="entry name" value="RRT5_SRSF_SR"/>
</dbReference>
<dbReference type="GO" id="GO:0005737">
    <property type="term" value="C:cytoplasm"/>
    <property type="evidence" value="ECO:0007669"/>
    <property type="project" value="TreeGrafter"/>
</dbReference>
<feature type="compositionally biased region" description="Gly residues" evidence="3">
    <location>
        <begin position="340"/>
        <end position="349"/>
    </location>
</feature>
<feature type="region of interest" description="Disordered" evidence="3">
    <location>
        <begin position="391"/>
        <end position="494"/>
    </location>
</feature>
<keyword evidence="6" id="KW-1185">Reference proteome</keyword>
<accession>A0A0U1LV41</accession>
<dbReference type="AlphaFoldDB" id="A0A0U1LV41"/>
<protein>
    <submittedName>
        <fullName evidence="5">RNA binding protein</fullName>
    </submittedName>
</protein>
<dbReference type="GO" id="GO:0003729">
    <property type="term" value="F:mRNA binding"/>
    <property type="evidence" value="ECO:0007669"/>
    <property type="project" value="TreeGrafter"/>
</dbReference>
<keyword evidence="1 2" id="KW-0694">RNA-binding</keyword>
<dbReference type="PANTHER" id="PTHR23003:SF60">
    <property type="entry name" value="RNA BINDING PROTEIN (AFU_ORTHOLOGUE AFUA_1G02950)"/>
    <property type="match status" value="1"/>
</dbReference>
<dbReference type="Proteomes" id="UP000054383">
    <property type="component" value="Unassembled WGS sequence"/>
</dbReference>
<gene>
    <name evidence="5" type="ORF">PISL3812_03446</name>
</gene>
<dbReference type="InterPro" id="IPR000504">
    <property type="entry name" value="RRM_dom"/>
</dbReference>
<dbReference type="PROSITE" id="PS50102">
    <property type="entry name" value="RRM"/>
    <property type="match status" value="1"/>
</dbReference>
<feature type="domain" description="RRM" evidence="4">
    <location>
        <begin position="241"/>
        <end position="332"/>
    </location>
</feature>
<dbReference type="PANTHER" id="PTHR23003">
    <property type="entry name" value="RNA RECOGNITION MOTIF RRM DOMAIN CONTAINING PROTEIN"/>
    <property type="match status" value="1"/>
</dbReference>
<evidence type="ECO:0000256" key="3">
    <source>
        <dbReference type="SAM" id="MobiDB-lite"/>
    </source>
</evidence>
<sequence length="494" mass="52524">MAPSHEKGRRGTRVGDDEFVLYLQGVPAHCRWQELKDFVRQTAQHIRQAVVYDDPHGFPTGIGQIIVKNEDEAWRTFRKLAANGWNGQVLTVTLAKANAPTEPIAGPKQSPSASLPRITFGGSVTSDSVATAAYLPPLMSYVQAYPASTPSWTANPEAHPFSPSPAVFPFGQVDYQYYPMNPPPQTPAAQHFMFGAATMDPTMFVQTMPYYYQGADYPEMITSTTFTLAPSRNNNSSSSSRSVIIDNLHPNVDVQTLKAHFRTTAGAAVERCEIVVVPSDGNAPPSPHHGAKDKACYAMATFSSADEATRAVSLCNGTLLVGNRIVVRFDRDCTNAIFPPGGGGGGGEGLQADEDWVSTTPLSSSSSYFQPSSSSPTFSGEGWNLLHSTVTTSSNSPSFSSSSSSPTASSSSVLASTSHTNPTTTTTTSPLSSPSNNTSQSATKHSSSSDRPRRDSGKELIGQDDAKRTDSGTCTSSAKQPLVVNGSMSGRAKM</sequence>
<feature type="compositionally biased region" description="Low complexity" evidence="3">
    <location>
        <begin position="358"/>
        <end position="374"/>
    </location>
</feature>
<organism evidence="5 6">
    <name type="scientific">Talaromyces islandicus</name>
    <name type="common">Penicillium islandicum</name>
    <dbReference type="NCBI Taxonomy" id="28573"/>
    <lineage>
        <taxon>Eukaryota</taxon>
        <taxon>Fungi</taxon>
        <taxon>Dikarya</taxon>
        <taxon>Ascomycota</taxon>
        <taxon>Pezizomycotina</taxon>
        <taxon>Eurotiomycetes</taxon>
        <taxon>Eurotiomycetidae</taxon>
        <taxon>Eurotiales</taxon>
        <taxon>Trichocomaceae</taxon>
        <taxon>Talaromyces</taxon>
        <taxon>Talaromyces sect. Islandici</taxon>
    </lineage>
</organism>
<evidence type="ECO:0000313" key="6">
    <source>
        <dbReference type="Proteomes" id="UP000054383"/>
    </source>
</evidence>
<feature type="region of interest" description="Disordered" evidence="3">
    <location>
        <begin position="339"/>
        <end position="374"/>
    </location>
</feature>
<dbReference type="Gene3D" id="3.30.70.330">
    <property type="match status" value="2"/>
</dbReference>
<dbReference type="GO" id="GO:0005634">
    <property type="term" value="C:nucleus"/>
    <property type="evidence" value="ECO:0007669"/>
    <property type="project" value="TreeGrafter"/>
</dbReference>
<evidence type="ECO:0000313" key="5">
    <source>
        <dbReference type="EMBL" id="CRG86440.1"/>
    </source>
</evidence>
<dbReference type="OrthoDB" id="1049195at2759"/>
<dbReference type="SUPFAM" id="SSF54928">
    <property type="entry name" value="RNA-binding domain, RBD"/>
    <property type="match status" value="2"/>
</dbReference>
<dbReference type="STRING" id="28573.A0A0U1LV41"/>
<dbReference type="InterPro" id="IPR035979">
    <property type="entry name" value="RBD_domain_sf"/>
</dbReference>